<accession>A0ABY5VS42</accession>
<proteinExistence type="predicted"/>
<feature type="compositionally biased region" description="Gly residues" evidence="1">
    <location>
        <begin position="49"/>
        <end position="59"/>
    </location>
</feature>
<protein>
    <submittedName>
        <fullName evidence="2">Uncharacterized protein</fullName>
    </submittedName>
</protein>
<sequence>MPARSTKPSSPAADSDRVSAEESEDRPLNPLEAIRRAQASRSLPPGSGDRAGGRGGVGKGSNPKAPRKYNRHK</sequence>
<dbReference type="Proteomes" id="UP001059617">
    <property type="component" value="Chromosome"/>
</dbReference>
<evidence type="ECO:0000313" key="2">
    <source>
        <dbReference type="EMBL" id="UWP80597.1"/>
    </source>
</evidence>
<name>A0ABY5VS42_9ACTN</name>
<evidence type="ECO:0000256" key="1">
    <source>
        <dbReference type="SAM" id="MobiDB-lite"/>
    </source>
</evidence>
<evidence type="ECO:0000313" key="3">
    <source>
        <dbReference type="Proteomes" id="UP001059617"/>
    </source>
</evidence>
<organism evidence="2 3">
    <name type="scientific">Dactylosporangium fulvum</name>
    <dbReference type="NCBI Taxonomy" id="53359"/>
    <lineage>
        <taxon>Bacteria</taxon>
        <taxon>Bacillati</taxon>
        <taxon>Actinomycetota</taxon>
        <taxon>Actinomycetes</taxon>
        <taxon>Micromonosporales</taxon>
        <taxon>Micromonosporaceae</taxon>
        <taxon>Dactylosporangium</taxon>
    </lineage>
</organism>
<keyword evidence="3" id="KW-1185">Reference proteome</keyword>
<gene>
    <name evidence="2" type="ORF">Dfulv_36330</name>
</gene>
<feature type="region of interest" description="Disordered" evidence="1">
    <location>
        <begin position="1"/>
        <end position="73"/>
    </location>
</feature>
<dbReference type="RefSeq" id="WP_259858359.1">
    <property type="nucleotide sequence ID" value="NZ_BAAAST010000043.1"/>
</dbReference>
<reference evidence="2" key="2">
    <citation type="submission" date="2022-09" db="EMBL/GenBank/DDBJ databases">
        <title>Biosynthetic gene clusters of Dactylosporangioum fulvum.</title>
        <authorList>
            <person name="Caradec T."/>
        </authorList>
    </citation>
    <scope>NUCLEOTIDE SEQUENCE</scope>
    <source>
        <strain evidence="2">NRRL B-16292</strain>
    </source>
</reference>
<reference evidence="2" key="1">
    <citation type="submission" date="2021-04" db="EMBL/GenBank/DDBJ databases">
        <authorList>
            <person name="Hartkoorn R.C."/>
            <person name="Beaudoing E."/>
            <person name="Hot D."/>
        </authorList>
    </citation>
    <scope>NUCLEOTIDE SEQUENCE</scope>
    <source>
        <strain evidence="2">NRRL B-16292</strain>
    </source>
</reference>
<dbReference type="EMBL" id="CP073720">
    <property type="protein sequence ID" value="UWP80597.1"/>
    <property type="molecule type" value="Genomic_DNA"/>
</dbReference>